<dbReference type="EMBL" id="CAFBIZ010000293">
    <property type="protein sequence ID" value="CAB4852651.1"/>
    <property type="molecule type" value="Genomic_DNA"/>
</dbReference>
<feature type="compositionally biased region" description="Basic and acidic residues" evidence="1">
    <location>
        <begin position="27"/>
        <end position="36"/>
    </location>
</feature>
<protein>
    <submittedName>
        <fullName evidence="2">Unannotated protein</fullName>
    </submittedName>
</protein>
<name>A0A6J7C635_9ZZZZ</name>
<evidence type="ECO:0000256" key="1">
    <source>
        <dbReference type="SAM" id="MobiDB-lite"/>
    </source>
</evidence>
<dbReference type="AlphaFoldDB" id="A0A6J7C635"/>
<proteinExistence type="predicted"/>
<evidence type="ECO:0000313" key="2">
    <source>
        <dbReference type="EMBL" id="CAB4852651.1"/>
    </source>
</evidence>
<gene>
    <name evidence="2" type="ORF">UFOPK3268_01749</name>
</gene>
<organism evidence="2">
    <name type="scientific">freshwater metagenome</name>
    <dbReference type="NCBI Taxonomy" id="449393"/>
    <lineage>
        <taxon>unclassified sequences</taxon>
        <taxon>metagenomes</taxon>
        <taxon>ecological metagenomes</taxon>
    </lineage>
</organism>
<reference evidence="2" key="1">
    <citation type="submission" date="2020-05" db="EMBL/GenBank/DDBJ databases">
        <authorList>
            <person name="Chiriac C."/>
            <person name="Salcher M."/>
            <person name="Ghai R."/>
            <person name="Kavagutti S V."/>
        </authorList>
    </citation>
    <scope>NUCLEOTIDE SEQUENCE</scope>
</reference>
<accession>A0A6J7C635</accession>
<sequence length="87" mass="9441">MRYRRLPQRASADDHCGRGDGGIESAKTLDREGGGRDQRVAVTHVHDPGDDLAWVSTFEVSEVGRIGQRVLDSVRAIGAVGRTGIDR</sequence>
<feature type="region of interest" description="Disordered" evidence="1">
    <location>
        <begin position="1"/>
        <end position="36"/>
    </location>
</feature>